<evidence type="ECO:0008006" key="7">
    <source>
        <dbReference type="Google" id="ProtNLM"/>
    </source>
</evidence>
<proteinExistence type="inferred from homology"/>
<dbReference type="Proteomes" id="UP001324427">
    <property type="component" value="Unassembled WGS sequence"/>
</dbReference>
<evidence type="ECO:0000256" key="2">
    <source>
        <dbReference type="ARBA" id="ARBA00022741"/>
    </source>
</evidence>
<evidence type="ECO:0000313" key="5">
    <source>
        <dbReference type="EMBL" id="KAK4548026.1"/>
    </source>
</evidence>
<evidence type="ECO:0000256" key="1">
    <source>
        <dbReference type="ARBA" id="ARBA00022679"/>
    </source>
</evidence>
<reference evidence="5 6" key="1">
    <citation type="submission" date="2021-11" db="EMBL/GenBank/DDBJ databases">
        <title>Black yeast isolated from Biological Soil Crust.</title>
        <authorList>
            <person name="Kurbessoian T."/>
        </authorList>
    </citation>
    <scope>NUCLEOTIDE SEQUENCE [LARGE SCALE GENOMIC DNA]</scope>
    <source>
        <strain evidence="5 6">CCFEE 5522</strain>
    </source>
</reference>
<dbReference type="InterPro" id="IPR027417">
    <property type="entry name" value="P-loop_NTPase"/>
</dbReference>
<dbReference type="PANTHER" id="PTHR23359">
    <property type="entry name" value="NUCLEOTIDE KINASE"/>
    <property type="match status" value="1"/>
</dbReference>
<gene>
    <name evidence="5" type="ORF">LTR36_010746</name>
</gene>
<dbReference type="PRINTS" id="PR00094">
    <property type="entry name" value="ADENYLTKNASE"/>
</dbReference>
<dbReference type="GO" id="GO:0005524">
    <property type="term" value="F:ATP binding"/>
    <property type="evidence" value="ECO:0007669"/>
    <property type="project" value="InterPro"/>
</dbReference>
<dbReference type="GO" id="GO:0006139">
    <property type="term" value="P:nucleobase-containing compound metabolic process"/>
    <property type="evidence" value="ECO:0007669"/>
    <property type="project" value="InterPro"/>
</dbReference>
<dbReference type="SUPFAM" id="SSF52540">
    <property type="entry name" value="P-loop containing nucleoside triphosphate hydrolases"/>
    <property type="match status" value="1"/>
</dbReference>
<dbReference type="Pfam" id="PF00406">
    <property type="entry name" value="ADK"/>
    <property type="match status" value="1"/>
</dbReference>
<evidence type="ECO:0000313" key="6">
    <source>
        <dbReference type="Proteomes" id="UP001324427"/>
    </source>
</evidence>
<sequence length="291" mass="31638">MHLTESTHAGSGRTASKPFEAASYVDSKLASMSADDLFTETQEIHIGIPIILILGPPGCGKGTLSKRLAADYNLYHFSVGDWLRAQTPPPIVGVPEHINKYVHAGEVVPTDVLTVHYSSEDNIPPPLLLYNCGKRDVSTPSEMWLRALPAMRTEFERIAQSTGSNRPTAILLDNFPKTITHARAAAEVFGAGFPALAISIACSEEVARSRFLSRGRGSDDAGVFGRRYARSARETPAVVSFYQRTSSVVEVDAAREAEAVYGHLATRLAGSQTWMEITDEEDSDEGEVLLF</sequence>
<dbReference type="AlphaFoldDB" id="A0AAV9JS14"/>
<evidence type="ECO:0000256" key="4">
    <source>
        <dbReference type="RuleBase" id="RU003330"/>
    </source>
</evidence>
<protein>
    <recommendedName>
        <fullName evidence="7">Adenylate kinase</fullName>
    </recommendedName>
</protein>
<keyword evidence="6" id="KW-1185">Reference proteome</keyword>
<evidence type="ECO:0000256" key="3">
    <source>
        <dbReference type="ARBA" id="ARBA00022777"/>
    </source>
</evidence>
<keyword evidence="2" id="KW-0547">Nucleotide-binding</keyword>
<comment type="caution">
    <text evidence="5">The sequence shown here is derived from an EMBL/GenBank/DDBJ whole genome shotgun (WGS) entry which is preliminary data.</text>
</comment>
<keyword evidence="1 4" id="KW-0808">Transferase</keyword>
<accession>A0AAV9JS14</accession>
<name>A0AAV9JS14_9PEZI</name>
<organism evidence="5 6">
    <name type="scientific">Oleoguttula mirabilis</name>
    <dbReference type="NCBI Taxonomy" id="1507867"/>
    <lineage>
        <taxon>Eukaryota</taxon>
        <taxon>Fungi</taxon>
        <taxon>Dikarya</taxon>
        <taxon>Ascomycota</taxon>
        <taxon>Pezizomycotina</taxon>
        <taxon>Dothideomycetes</taxon>
        <taxon>Dothideomycetidae</taxon>
        <taxon>Mycosphaerellales</taxon>
        <taxon>Teratosphaeriaceae</taxon>
        <taxon>Oleoguttula</taxon>
    </lineage>
</organism>
<keyword evidence="3 4" id="KW-0418">Kinase</keyword>
<comment type="similarity">
    <text evidence="4">Belongs to the adenylate kinase family.</text>
</comment>
<dbReference type="EMBL" id="JAVFHQ010000009">
    <property type="protein sequence ID" value="KAK4548026.1"/>
    <property type="molecule type" value="Genomic_DNA"/>
</dbReference>
<dbReference type="GO" id="GO:0019205">
    <property type="term" value="F:nucleobase-containing compound kinase activity"/>
    <property type="evidence" value="ECO:0007669"/>
    <property type="project" value="InterPro"/>
</dbReference>
<dbReference type="InterPro" id="IPR000850">
    <property type="entry name" value="Adenylat/UMP-CMP_kin"/>
</dbReference>
<dbReference type="Gene3D" id="3.40.50.300">
    <property type="entry name" value="P-loop containing nucleotide triphosphate hydrolases"/>
    <property type="match status" value="1"/>
</dbReference>